<dbReference type="EMBL" id="CAFAAJ010000153">
    <property type="protein sequence ID" value="CAB4816772.1"/>
    <property type="molecule type" value="Genomic_DNA"/>
</dbReference>
<dbReference type="GO" id="GO:0047952">
    <property type="term" value="F:glycerol-3-phosphate dehydrogenase [NAD(P)+] activity"/>
    <property type="evidence" value="ECO:0007669"/>
    <property type="project" value="TreeGrafter"/>
</dbReference>
<evidence type="ECO:0000313" key="4">
    <source>
        <dbReference type="EMBL" id="CAB4816772.1"/>
    </source>
</evidence>
<dbReference type="AlphaFoldDB" id="A0A6J6Z4X5"/>
<dbReference type="PANTHER" id="PTHR11728:SF1">
    <property type="entry name" value="GLYCEROL-3-PHOSPHATE DEHYDROGENASE [NAD(+)] 2, CHLOROPLASTIC"/>
    <property type="match status" value="1"/>
</dbReference>
<name>A0A6J6Z4X5_9ZZZZ</name>
<dbReference type="InterPro" id="IPR006109">
    <property type="entry name" value="G3P_DH_NAD-dep_C"/>
</dbReference>
<dbReference type="InterPro" id="IPR008927">
    <property type="entry name" value="6-PGluconate_DH-like_C_sf"/>
</dbReference>
<dbReference type="Pfam" id="PF07479">
    <property type="entry name" value="NAD_Gly3P_dh_C"/>
    <property type="match status" value="1"/>
</dbReference>
<protein>
    <submittedName>
        <fullName evidence="4">Unannotated protein</fullName>
    </submittedName>
</protein>
<sequence>MGFGDNTRATLITRGLAEMTRLGVALGGNPMTFAGLAGMGDLIATCSSRQSRNNSVGIELGRGRSIEHILADMKMVAEGVKSSSSVVALAARHGVEMPICEQITAVCHRGKTAAEGLSALMSRESKSELAGLDD</sequence>
<evidence type="ECO:0000256" key="2">
    <source>
        <dbReference type="ARBA" id="ARBA00023027"/>
    </source>
</evidence>
<dbReference type="GO" id="GO:0006072">
    <property type="term" value="P:glycerol-3-phosphate metabolic process"/>
    <property type="evidence" value="ECO:0007669"/>
    <property type="project" value="InterPro"/>
</dbReference>
<keyword evidence="2" id="KW-0520">NAD</keyword>
<organism evidence="4">
    <name type="scientific">freshwater metagenome</name>
    <dbReference type="NCBI Taxonomy" id="449393"/>
    <lineage>
        <taxon>unclassified sequences</taxon>
        <taxon>metagenomes</taxon>
        <taxon>ecological metagenomes</taxon>
    </lineage>
</organism>
<feature type="domain" description="Glycerol-3-phosphate dehydrogenase NAD-dependent C-terminal" evidence="3">
    <location>
        <begin position="1"/>
        <end position="115"/>
    </location>
</feature>
<keyword evidence="1" id="KW-0560">Oxidoreductase</keyword>
<dbReference type="FunFam" id="1.10.1040.10:FF:000001">
    <property type="entry name" value="Glycerol-3-phosphate dehydrogenase [NAD(P)+]"/>
    <property type="match status" value="1"/>
</dbReference>
<reference evidence="4" key="1">
    <citation type="submission" date="2020-05" db="EMBL/GenBank/DDBJ databases">
        <authorList>
            <person name="Chiriac C."/>
            <person name="Salcher M."/>
            <person name="Ghai R."/>
            <person name="Kavagutti S V."/>
        </authorList>
    </citation>
    <scope>NUCLEOTIDE SEQUENCE</scope>
</reference>
<dbReference type="PANTHER" id="PTHR11728">
    <property type="entry name" value="GLYCEROL-3-PHOSPHATE DEHYDROGENASE"/>
    <property type="match status" value="1"/>
</dbReference>
<dbReference type="Gene3D" id="1.10.1040.10">
    <property type="entry name" value="N-(1-d-carboxylethyl)-l-norvaline Dehydrogenase, domain 2"/>
    <property type="match status" value="1"/>
</dbReference>
<accession>A0A6J6Z4X5</accession>
<evidence type="ECO:0000259" key="3">
    <source>
        <dbReference type="Pfam" id="PF07479"/>
    </source>
</evidence>
<dbReference type="GO" id="GO:0005829">
    <property type="term" value="C:cytosol"/>
    <property type="evidence" value="ECO:0007669"/>
    <property type="project" value="TreeGrafter"/>
</dbReference>
<dbReference type="InterPro" id="IPR013328">
    <property type="entry name" value="6PGD_dom2"/>
</dbReference>
<proteinExistence type="predicted"/>
<evidence type="ECO:0000256" key="1">
    <source>
        <dbReference type="ARBA" id="ARBA00023002"/>
    </source>
</evidence>
<dbReference type="GO" id="GO:0005975">
    <property type="term" value="P:carbohydrate metabolic process"/>
    <property type="evidence" value="ECO:0007669"/>
    <property type="project" value="InterPro"/>
</dbReference>
<gene>
    <name evidence="4" type="ORF">UFOPK3001_01949</name>
</gene>
<dbReference type="SUPFAM" id="SSF48179">
    <property type="entry name" value="6-phosphogluconate dehydrogenase C-terminal domain-like"/>
    <property type="match status" value="1"/>
</dbReference>